<evidence type="ECO:0000313" key="2">
    <source>
        <dbReference type="EMBL" id="QBE64917.1"/>
    </source>
</evidence>
<evidence type="ECO:0000313" key="3">
    <source>
        <dbReference type="Proteomes" id="UP000290637"/>
    </source>
</evidence>
<organism evidence="2 3">
    <name type="scientific">Pseudoduganella lutea</name>
    <dbReference type="NCBI Taxonomy" id="321985"/>
    <lineage>
        <taxon>Bacteria</taxon>
        <taxon>Pseudomonadati</taxon>
        <taxon>Pseudomonadota</taxon>
        <taxon>Betaproteobacteria</taxon>
        <taxon>Burkholderiales</taxon>
        <taxon>Oxalobacteraceae</taxon>
        <taxon>Telluria group</taxon>
        <taxon>Pseudoduganella</taxon>
    </lineage>
</organism>
<gene>
    <name evidence="2" type="ORF">EWM63_19555</name>
</gene>
<dbReference type="RefSeq" id="WP_130188032.1">
    <property type="nucleotide sequence ID" value="NZ_CP035913.1"/>
</dbReference>
<dbReference type="InterPro" id="IPR027417">
    <property type="entry name" value="P-loop_NTPase"/>
</dbReference>
<dbReference type="EMBL" id="CP035913">
    <property type="protein sequence ID" value="QBE64917.1"/>
    <property type="molecule type" value="Genomic_DNA"/>
</dbReference>
<keyword evidence="3" id="KW-1185">Reference proteome</keyword>
<keyword evidence="2" id="KW-0067">ATP-binding</keyword>
<dbReference type="SUPFAM" id="SSF52540">
    <property type="entry name" value="P-loop containing nucleoside triphosphate hydrolases"/>
    <property type="match status" value="2"/>
</dbReference>
<dbReference type="InterPro" id="IPR049945">
    <property type="entry name" value="AAA_22"/>
</dbReference>
<feature type="domain" description="ORC1/DEAH AAA+ ATPase" evidence="1">
    <location>
        <begin position="285"/>
        <end position="409"/>
    </location>
</feature>
<reference evidence="2 3" key="1">
    <citation type="submission" date="2019-02" db="EMBL/GenBank/DDBJ databases">
        <title>Draft Genome Sequences of Six Type Strains of the Genus Massilia.</title>
        <authorList>
            <person name="Miess H."/>
            <person name="Frediansyhah A."/>
            <person name="Gross H."/>
        </authorList>
    </citation>
    <scope>NUCLEOTIDE SEQUENCE [LARGE SCALE GENOMIC DNA]</scope>
    <source>
        <strain evidence="2 3">DSM 17473</strain>
    </source>
</reference>
<dbReference type="GO" id="GO:0016887">
    <property type="term" value="F:ATP hydrolysis activity"/>
    <property type="evidence" value="ECO:0007669"/>
    <property type="project" value="InterPro"/>
</dbReference>
<dbReference type="OrthoDB" id="898678at2"/>
<dbReference type="Gene3D" id="3.40.50.300">
    <property type="entry name" value="P-loop containing nucleotide triphosphate hydrolases"/>
    <property type="match status" value="1"/>
</dbReference>
<proteinExistence type="predicted"/>
<name>A0A4P6L0V2_9BURK</name>
<evidence type="ECO:0000259" key="1">
    <source>
        <dbReference type="Pfam" id="PF13401"/>
    </source>
</evidence>
<sequence length="2015" mass="225224">MTSSKKSNTLIDVANAQQLLPAEGERRAMRGYMGQYERAGAAIYAELERGQLLWIGIADRSAGIVDDLVLGFDGLVVGHQFKTAKFPGTFTVGTLFTGSDGLLQPLVNAWKCLREAAQGSRVEIRLIVNDYPSTNDKPGDATPAHSAAFLDEFERFNKRSLHEWRTSSWSRLIELLYKASGLNNDDFEQFLHALRVIHGAAADFVHFHKLSTEQARLAAEIANALPRLVADPRDKDRWSREELLRELGWTDPAKTRYLHRFPVGIYVQRNRETELSLLQALRAVDQGYVALVGPPGSGKSTLLEMALATEPNVRIVRYLAFMPGSAQGIGRGEADGFLEDVGAQMRNSGLFGLRLRDNSQHERREQFGALLRQAGERYERDGIRTIIVVDGLDHVPREERPTHSLLAELPLPPAIPVGVVFVLGTQRLDLAHLKPAVQDQAAKGNRLVEMRPLGRDAVMRMANALGLDPAVSRQRLNELSHGHPLATRYLIQALLRADEPTRANLLAGGLAFDGDIESVYASAWREIANDPDAMHVLGFIARAEAPMPLTLLATIVDEQAIERALSTAHHLLRGMPKGWSVFHNSFRLFILSKPRMRLGAVDLTYPQRVYRELAQLARDVPVDSPQCWLELRYRARADDKEEVLTLATPERFRLQLAQGRGVSEIESDIRLALLAVRATHDTTILTRLLLCRDEVARRTIALDNADKLPVAMLAIGDVDAAYAFTKEFPTMGYEVVDALLQQGEPDRAKELFEHLEPLAQLQAPWFQHHGQEHNVREFERWAGRVFHFRDFEQIRQAIDYLAVEGMPNIHNGKAEETAAFVRHRLRLGVAKAIFRQQDSIDLHEICDQLNLGKVELPDLLVQAGFAARDRGDDTQAHTLFSAAAEMPGFDDVPNGWRRSIALFAANSGRQDVAMALFDKLVAPAIAMVDNDIHVRLGDLTCAVLEHTQLCIMLGKPLATTTPSKHVMLRPLQTYANQIGALLGRAVADSHSISAGTVQMVSRSAMGYLLRLEPRDGSDFYLTEQAMTAAPILARSLLHIGSLCGEAEYCAVLHEINEAISMSTLKSAMLLRRELAIAAYQIDGDRMSASANLESLVGELVEDTPSEQLDGLADLAIAFATIGDFERARRLLATVPDHCLGYALAARKDPQYAMWRDVLALANAVDPEQRPQRIAHLMRQVDGLRETEGVNAAHRLTMVLIDEAMQINARSGFDVAQTLAAWDLVSWPSQVDLLLTGALRRCPDLLLACVITWQGLCLPFYIEPYYRDPTHVGDFIDVAANAAGQDLIAKLVSMLLSTIERDSRAHERLTLLMRLRVAAGRHGYTDGHLESAINRWSREAPPPRHSYTASKYDDAASLEELQLAFETESAKLDHNAPYRFVELSNSAPLEQVRQMYEQWEDLRSDTHCRFMMVERLVQAGDTAYARKLIHEYEIRSDQSGSWSSWMGGDKFRYFRARKLLDGAAMHSIAYESLVDSVVGGEEKTQTVLAEIDSILPVICSAPDWPAIWSLLAEQMASTREHQIGTPFEVSQEPMSDEGMLAELLHFTLCLPIATVRQHAQHCALQLAHLTRYGELVFELTMRRLLAGASDEPLQALLTLLLLDHNCLAPTLGRAVANLVNHRDLGVAEAAELLAGRWAIQVSKNKQTLPLFYQIELVGSADESRTLLDNATGAIRLEDAMGWTQMYRPVAQALAKAAGSDELHIRQRAAMFIQEWGGIEEFGQNALKRLERKLYTLSMKMTYYKPHAWVGVLALRNVAGELRQAGLLSRREIPTLLERLNVPLPPRPPMPALVRPLGIRRPLLIKDAPWQEAEKLWAERVHDNIVQWSDCGDDYVVAEISKFKISQVRRAEYHLHCIRAPGLEAGGKNFWDWYRQLPTAVWLGQIVPLDGELAPTLVRRFVSTFGMDMPEYPITLCPNWLQQLGWKAQNNELSIYVDTTSVVVAKLGVWRDAGPADIENDLIWGEGSYVTLTEAGLQQFKARRKEIIIRAFSIREVQMLQKDGENVVKMAQRDDSL</sequence>
<keyword evidence="2" id="KW-0547">Nucleotide-binding</keyword>
<dbReference type="Pfam" id="PF13401">
    <property type="entry name" value="AAA_22"/>
    <property type="match status" value="1"/>
</dbReference>
<protein>
    <submittedName>
        <fullName evidence="2">ATP-binding protein</fullName>
    </submittedName>
</protein>
<dbReference type="KEGG" id="plue:EWM63_19555"/>
<dbReference type="GO" id="GO:0005524">
    <property type="term" value="F:ATP binding"/>
    <property type="evidence" value="ECO:0007669"/>
    <property type="project" value="UniProtKB-KW"/>
</dbReference>
<accession>A0A4P6L0V2</accession>
<dbReference type="Proteomes" id="UP000290637">
    <property type="component" value="Chromosome"/>
</dbReference>